<evidence type="ECO:0000313" key="1">
    <source>
        <dbReference type="EMBL" id="ULT81448.1"/>
    </source>
</evidence>
<dbReference type="EMBL" id="CP090896">
    <property type="protein sequence ID" value="ULT81448.1"/>
    <property type="molecule type" value="Genomic_DNA"/>
</dbReference>
<sequence>MDLDKSFEKLKERLSDDSAHLFSPHPYRSFCPLMAPETEQQRRRKMLVEMEHQRKEKGRRKKRSRI</sequence>
<proteinExistence type="predicted"/>
<organism evidence="1 2">
    <name type="scientific">Caenorhabditis briggsae</name>
    <dbReference type="NCBI Taxonomy" id="6238"/>
    <lineage>
        <taxon>Eukaryota</taxon>
        <taxon>Metazoa</taxon>
        <taxon>Ecdysozoa</taxon>
        <taxon>Nematoda</taxon>
        <taxon>Chromadorea</taxon>
        <taxon>Rhabditida</taxon>
        <taxon>Rhabditina</taxon>
        <taxon>Rhabditomorpha</taxon>
        <taxon>Rhabditoidea</taxon>
        <taxon>Rhabditidae</taxon>
        <taxon>Peloderinae</taxon>
        <taxon>Caenorhabditis</taxon>
    </lineage>
</organism>
<dbReference type="Proteomes" id="UP000827892">
    <property type="component" value="Chromosome X"/>
</dbReference>
<reference evidence="1 2" key="1">
    <citation type="submission" date="2022-05" db="EMBL/GenBank/DDBJ databases">
        <title>Chromosome-level reference genomes for two strains of Caenorhabditis briggsae: an improved platform for comparative genomics.</title>
        <authorList>
            <person name="Stevens L."/>
            <person name="Andersen E.C."/>
        </authorList>
    </citation>
    <scope>NUCLEOTIDE SEQUENCE [LARGE SCALE GENOMIC DNA]</scope>
    <source>
        <strain evidence="1">QX1410_ONT</strain>
        <tissue evidence="1">Whole-organism</tissue>
    </source>
</reference>
<dbReference type="AlphaFoldDB" id="A0AAE9CTX4"/>
<evidence type="ECO:0000313" key="2">
    <source>
        <dbReference type="Proteomes" id="UP000827892"/>
    </source>
</evidence>
<accession>A0AAE9CTX4</accession>
<gene>
    <name evidence="1" type="ORF">L3Y34_011394</name>
</gene>
<protein>
    <submittedName>
        <fullName evidence="1">Uncharacterized protein</fullName>
    </submittedName>
</protein>
<name>A0AAE9CTX4_CAEBR</name>